<dbReference type="AlphaFoldDB" id="A0A8S9JYD7"/>
<accession>A0A8S9JYD7</accession>
<dbReference type="EMBL" id="QGKY02000246">
    <property type="protein sequence ID" value="KAF2586557.1"/>
    <property type="molecule type" value="Genomic_DNA"/>
</dbReference>
<sequence>MVSTQTTGNPYHQDHRRLLSQQEKIPPQQRQSQATQEDGRSEKLNEAVKASSPLWC</sequence>
<proteinExistence type="predicted"/>
<gene>
    <name evidence="2" type="ORF">F2Q68_00033232</name>
    <name evidence="3" type="ORF">F2Q70_00037769</name>
</gene>
<evidence type="ECO:0000313" key="3">
    <source>
        <dbReference type="EMBL" id="KAF2586557.1"/>
    </source>
</evidence>
<feature type="compositionally biased region" description="Basic and acidic residues" evidence="1">
    <location>
        <begin position="37"/>
        <end position="46"/>
    </location>
</feature>
<feature type="compositionally biased region" description="Polar residues" evidence="1">
    <location>
        <begin position="19"/>
        <end position="36"/>
    </location>
</feature>
<reference evidence="3" key="1">
    <citation type="submission" date="2019-12" db="EMBL/GenBank/DDBJ databases">
        <title>Genome sequencing and annotation of Brassica cretica.</title>
        <authorList>
            <person name="Studholme D.J."/>
            <person name="Sarris P.F."/>
        </authorList>
    </citation>
    <scope>NUCLEOTIDE SEQUENCE</scope>
    <source>
        <strain evidence="2">PFS-001/15</strain>
        <strain evidence="3">PFS-102/07</strain>
        <tissue evidence="3">Leaf</tissue>
    </source>
</reference>
<organism evidence="3">
    <name type="scientific">Brassica cretica</name>
    <name type="common">Mustard</name>
    <dbReference type="NCBI Taxonomy" id="69181"/>
    <lineage>
        <taxon>Eukaryota</taxon>
        <taxon>Viridiplantae</taxon>
        <taxon>Streptophyta</taxon>
        <taxon>Embryophyta</taxon>
        <taxon>Tracheophyta</taxon>
        <taxon>Spermatophyta</taxon>
        <taxon>Magnoliopsida</taxon>
        <taxon>eudicotyledons</taxon>
        <taxon>Gunneridae</taxon>
        <taxon>Pentapetalae</taxon>
        <taxon>rosids</taxon>
        <taxon>malvids</taxon>
        <taxon>Brassicales</taxon>
        <taxon>Brassicaceae</taxon>
        <taxon>Brassiceae</taxon>
        <taxon>Brassica</taxon>
    </lineage>
</organism>
<evidence type="ECO:0000313" key="2">
    <source>
        <dbReference type="EMBL" id="KAF2540526.1"/>
    </source>
</evidence>
<feature type="compositionally biased region" description="Polar residues" evidence="1">
    <location>
        <begin position="1"/>
        <end position="10"/>
    </location>
</feature>
<comment type="caution">
    <text evidence="3">The sequence shown here is derived from an EMBL/GenBank/DDBJ whole genome shotgun (WGS) entry which is preliminary data.</text>
</comment>
<dbReference type="Proteomes" id="UP000712281">
    <property type="component" value="Unassembled WGS sequence"/>
</dbReference>
<dbReference type="EMBL" id="QGKW02002005">
    <property type="protein sequence ID" value="KAF2540526.1"/>
    <property type="molecule type" value="Genomic_DNA"/>
</dbReference>
<protein>
    <submittedName>
        <fullName evidence="3">Uncharacterized protein</fullName>
    </submittedName>
</protein>
<name>A0A8S9JYD7_BRACR</name>
<feature type="region of interest" description="Disordered" evidence="1">
    <location>
        <begin position="1"/>
        <end position="56"/>
    </location>
</feature>
<evidence type="ECO:0000256" key="1">
    <source>
        <dbReference type="SAM" id="MobiDB-lite"/>
    </source>
</evidence>